<organism evidence="8 9">
    <name type="scientific">Ornithobacterium rhinotracheale</name>
    <dbReference type="NCBI Taxonomy" id="28251"/>
    <lineage>
        <taxon>Bacteria</taxon>
        <taxon>Pseudomonadati</taxon>
        <taxon>Bacteroidota</taxon>
        <taxon>Flavobacteriia</taxon>
        <taxon>Flavobacteriales</taxon>
        <taxon>Weeksellaceae</taxon>
        <taxon>Ornithobacterium</taxon>
    </lineage>
</organism>
<evidence type="ECO:0000313" key="8">
    <source>
        <dbReference type="EMBL" id="QAR31826.1"/>
    </source>
</evidence>
<dbReference type="PANTHER" id="PTHR30294:SF47">
    <property type="entry name" value="INNER MEMBRANE TRANSPORT PERMEASE YHHJ"/>
    <property type="match status" value="1"/>
</dbReference>
<keyword evidence="3 6" id="KW-0812">Transmembrane</keyword>
<name>A0A410JUF9_ORNRH</name>
<dbReference type="Gene3D" id="3.40.1710.10">
    <property type="entry name" value="abc type-2 transporter like domain"/>
    <property type="match status" value="1"/>
</dbReference>
<feature type="transmembrane region" description="Helical" evidence="6">
    <location>
        <begin position="267"/>
        <end position="291"/>
    </location>
</feature>
<dbReference type="OrthoDB" id="9811522at2"/>
<keyword evidence="2" id="KW-1003">Cell membrane</keyword>
<dbReference type="PANTHER" id="PTHR30294">
    <property type="entry name" value="MEMBRANE COMPONENT OF ABC TRANSPORTER YHHJ-RELATED"/>
    <property type="match status" value="1"/>
</dbReference>
<evidence type="ECO:0000259" key="7">
    <source>
        <dbReference type="Pfam" id="PF12698"/>
    </source>
</evidence>
<feature type="transmembrane region" description="Helical" evidence="6">
    <location>
        <begin position="184"/>
        <end position="210"/>
    </location>
</feature>
<evidence type="ECO:0000256" key="3">
    <source>
        <dbReference type="ARBA" id="ARBA00022692"/>
    </source>
</evidence>
<keyword evidence="4 6" id="KW-1133">Transmembrane helix</keyword>
<keyword evidence="5 6" id="KW-0472">Membrane</keyword>
<feature type="transmembrane region" description="Helical" evidence="6">
    <location>
        <begin position="359"/>
        <end position="377"/>
    </location>
</feature>
<dbReference type="GO" id="GO:0005886">
    <property type="term" value="C:plasma membrane"/>
    <property type="evidence" value="ECO:0007669"/>
    <property type="project" value="UniProtKB-SubCell"/>
</dbReference>
<gene>
    <name evidence="8" type="ORF">EQP59_09390</name>
</gene>
<reference evidence="8 9" key="1">
    <citation type="submission" date="2019-01" db="EMBL/GenBank/DDBJ databases">
        <title>Whole Genome of Ornithobacterium rhinotracheale FARPER-174b.</title>
        <authorList>
            <person name="Tataje-Lavanda L.A."/>
            <person name="Montalvan A."/>
            <person name="Montesinos R."/>
            <person name="Zimic M."/>
            <person name="Fernandez-Sanchez M."/>
            <person name="Fernandez-Diaz M."/>
        </authorList>
    </citation>
    <scope>NUCLEOTIDE SEQUENCE [LARGE SCALE GENOMIC DNA]</scope>
    <source>
        <strain evidence="8 9">FARPER-174b</strain>
    </source>
</reference>
<feature type="transmembrane region" description="Helical" evidence="6">
    <location>
        <begin position="231"/>
        <end position="255"/>
    </location>
</feature>
<evidence type="ECO:0000256" key="6">
    <source>
        <dbReference type="SAM" id="Phobius"/>
    </source>
</evidence>
<dbReference type="GO" id="GO:0140359">
    <property type="term" value="F:ABC-type transporter activity"/>
    <property type="evidence" value="ECO:0007669"/>
    <property type="project" value="InterPro"/>
</dbReference>
<evidence type="ECO:0000256" key="4">
    <source>
        <dbReference type="ARBA" id="ARBA00022989"/>
    </source>
</evidence>
<evidence type="ECO:0000256" key="2">
    <source>
        <dbReference type="ARBA" id="ARBA00022475"/>
    </source>
</evidence>
<evidence type="ECO:0000256" key="1">
    <source>
        <dbReference type="ARBA" id="ARBA00004651"/>
    </source>
</evidence>
<dbReference type="InterPro" id="IPR051449">
    <property type="entry name" value="ABC-2_transporter_component"/>
</dbReference>
<proteinExistence type="predicted"/>
<dbReference type="Proteomes" id="UP000287701">
    <property type="component" value="Chromosome"/>
</dbReference>
<accession>A0A410JUF9</accession>
<feature type="transmembrane region" description="Helical" evidence="6">
    <location>
        <begin position="298"/>
        <end position="317"/>
    </location>
</feature>
<dbReference type="InterPro" id="IPR013525">
    <property type="entry name" value="ABC2_TM"/>
</dbReference>
<evidence type="ECO:0000313" key="9">
    <source>
        <dbReference type="Proteomes" id="UP000287701"/>
    </source>
</evidence>
<comment type="subcellular location">
    <subcellularLocation>
        <location evidence="1">Cell membrane</location>
        <topology evidence="1">Multi-pass membrane protein</topology>
    </subcellularLocation>
</comment>
<protein>
    <submittedName>
        <fullName evidence="8">ABC transporter permease</fullName>
    </submittedName>
</protein>
<sequence length="386" mass="44473">MKNGFWKVFFYEWQILIRSPKKLFLCLGLPLLIFFFFGQLFQAGTPHSFKTALIDYDQTPTSRQIVRALQSTPEIDFSAQPSDEFEAKKWLQRGDIYALIVIPQGVQRNLLGGQQSEIQCYTNGQFLLPAGNIQKAFSTTVAMVSAGIDIEKRKKKGQEDHWARTEVQPIKLDLHNLYNPYSNYGYYLITPFLPFMLEMLVVIMSIYIIATPLKYGFAKQWLRMSGENSWAALWGKLLPYTLVFCLVGWFMNFYLFRVIGTPLQVPMWNVVLMTFVLILTHQFVAVFFVSIARDMRTALTFGGGFCALCFSFGAYTFPIEGLPRFIQDISNIFPYTHFIKYFVARAIKGIPMDYALPNLMALGVYFVLFLCAYPLFVKKLNRGSYE</sequence>
<feature type="domain" description="ABC-2 type transporter transmembrane" evidence="7">
    <location>
        <begin position="23"/>
        <end position="371"/>
    </location>
</feature>
<evidence type="ECO:0000256" key="5">
    <source>
        <dbReference type="ARBA" id="ARBA00023136"/>
    </source>
</evidence>
<dbReference type="EMBL" id="CP035107">
    <property type="protein sequence ID" value="QAR31826.1"/>
    <property type="molecule type" value="Genomic_DNA"/>
</dbReference>
<dbReference type="Pfam" id="PF12698">
    <property type="entry name" value="ABC2_membrane_3"/>
    <property type="match status" value="1"/>
</dbReference>
<dbReference type="AlphaFoldDB" id="A0A410JUF9"/>